<dbReference type="InterPro" id="IPR017871">
    <property type="entry name" value="ABC_transporter-like_CS"/>
</dbReference>
<dbReference type="OrthoDB" id="3514167at2"/>
<gene>
    <name evidence="5" type="ORF">EDD29_4228</name>
</gene>
<dbReference type="RefSeq" id="WP_123666032.1">
    <property type="nucleotide sequence ID" value="NZ_RJKE01000001.1"/>
</dbReference>
<evidence type="ECO:0000259" key="4">
    <source>
        <dbReference type="PROSITE" id="PS50893"/>
    </source>
</evidence>
<evidence type="ECO:0000256" key="3">
    <source>
        <dbReference type="ARBA" id="ARBA00022840"/>
    </source>
</evidence>
<comment type="caution">
    <text evidence="5">The sequence shown here is derived from an EMBL/GenBank/DDBJ whole genome shotgun (WGS) entry which is preliminary data.</text>
</comment>
<dbReference type="PROSITE" id="PS50893">
    <property type="entry name" value="ABC_TRANSPORTER_2"/>
    <property type="match status" value="1"/>
</dbReference>
<dbReference type="CDD" id="cd03293">
    <property type="entry name" value="ABC_NrtD_SsuB_transporters"/>
    <property type="match status" value="1"/>
</dbReference>
<evidence type="ECO:0000256" key="1">
    <source>
        <dbReference type="ARBA" id="ARBA00022448"/>
    </source>
</evidence>
<dbReference type="AlphaFoldDB" id="A0A3N1CZE0"/>
<dbReference type="InterPro" id="IPR027417">
    <property type="entry name" value="P-loop_NTPase"/>
</dbReference>
<dbReference type="SUPFAM" id="SSF52540">
    <property type="entry name" value="P-loop containing nucleoside triphosphate hydrolases"/>
    <property type="match status" value="1"/>
</dbReference>
<keyword evidence="6" id="KW-1185">Reference proteome</keyword>
<dbReference type="PANTHER" id="PTHR42788:SF13">
    <property type="entry name" value="ALIPHATIC SULFONATES IMPORT ATP-BINDING PROTEIN SSUB"/>
    <property type="match status" value="1"/>
</dbReference>
<proteinExistence type="predicted"/>
<evidence type="ECO:0000256" key="2">
    <source>
        <dbReference type="ARBA" id="ARBA00022741"/>
    </source>
</evidence>
<dbReference type="GO" id="GO:0016887">
    <property type="term" value="F:ATP hydrolysis activity"/>
    <property type="evidence" value="ECO:0007669"/>
    <property type="project" value="InterPro"/>
</dbReference>
<dbReference type="Pfam" id="PF00005">
    <property type="entry name" value="ABC_tran"/>
    <property type="match status" value="1"/>
</dbReference>
<sequence length="261" mass="28284">MSTTATGAPAAAEQDWAPDGTLLRMREVDMHFGNGVHAVDAVDLAVRRGEFVSLVGPSGCGKSTLLRIAAGLESRTGGSMHVSTDAIGYVFQDPTLLPWRTVLANVELCTQLQHVGKAERRRKALDAIDMVGLRGFEENYPSQLSGGMKMRASLARALTLDPELFLFDEPFGAIDEITRERLNGELLRIFRAQRFAGVFVTHSIAEAVFLSTRVVVMSARPGRVVGSFDVPFDGHREPALRADAAFARLTGEIGECLRDAA</sequence>
<dbReference type="EMBL" id="RJKE01000001">
    <property type="protein sequence ID" value="ROO86651.1"/>
    <property type="molecule type" value="Genomic_DNA"/>
</dbReference>
<dbReference type="PROSITE" id="PS00211">
    <property type="entry name" value="ABC_TRANSPORTER_1"/>
    <property type="match status" value="1"/>
</dbReference>
<evidence type="ECO:0000313" key="6">
    <source>
        <dbReference type="Proteomes" id="UP000272400"/>
    </source>
</evidence>
<protein>
    <submittedName>
        <fullName evidence="5">NitT/TauT family transport system ATP-binding protein</fullName>
    </submittedName>
</protein>
<keyword evidence="1" id="KW-0813">Transport</keyword>
<dbReference type="PANTHER" id="PTHR42788">
    <property type="entry name" value="TAURINE IMPORT ATP-BINDING PROTEIN-RELATED"/>
    <property type="match status" value="1"/>
</dbReference>
<accession>A0A3N1CZE0</accession>
<feature type="domain" description="ABC transporter" evidence="4">
    <location>
        <begin position="23"/>
        <end position="244"/>
    </location>
</feature>
<dbReference type="Proteomes" id="UP000272400">
    <property type="component" value="Unassembled WGS sequence"/>
</dbReference>
<dbReference type="GO" id="GO:0005524">
    <property type="term" value="F:ATP binding"/>
    <property type="evidence" value="ECO:0007669"/>
    <property type="project" value="UniProtKB-KW"/>
</dbReference>
<dbReference type="InterPro" id="IPR003439">
    <property type="entry name" value="ABC_transporter-like_ATP-bd"/>
</dbReference>
<dbReference type="InterPro" id="IPR050166">
    <property type="entry name" value="ABC_transporter_ATP-bind"/>
</dbReference>
<evidence type="ECO:0000313" key="5">
    <source>
        <dbReference type="EMBL" id="ROO86651.1"/>
    </source>
</evidence>
<reference evidence="5 6" key="1">
    <citation type="submission" date="2018-11" db="EMBL/GenBank/DDBJ databases">
        <title>Sequencing the genomes of 1000 actinobacteria strains.</title>
        <authorList>
            <person name="Klenk H.-P."/>
        </authorList>
    </citation>
    <scope>NUCLEOTIDE SEQUENCE [LARGE SCALE GENOMIC DNA]</scope>
    <source>
        <strain evidence="5 6">DSM 44254</strain>
    </source>
</reference>
<dbReference type="InterPro" id="IPR003593">
    <property type="entry name" value="AAA+_ATPase"/>
</dbReference>
<name>A0A3N1CZE0_9ACTN</name>
<keyword evidence="3 5" id="KW-0067">ATP-binding</keyword>
<keyword evidence="2" id="KW-0547">Nucleotide-binding</keyword>
<dbReference type="SMART" id="SM00382">
    <property type="entry name" value="AAA"/>
    <property type="match status" value="1"/>
</dbReference>
<organism evidence="5 6">
    <name type="scientific">Actinocorallia herbida</name>
    <dbReference type="NCBI Taxonomy" id="58109"/>
    <lineage>
        <taxon>Bacteria</taxon>
        <taxon>Bacillati</taxon>
        <taxon>Actinomycetota</taxon>
        <taxon>Actinomycetes</taxon>
        <taxon>Streptosporangiales</taxon>
        <taxon>Thermomonosporaceae</taxon>
        <taxon>Actinocorallia</taxon>
    </lineage>
</organism>
<dbReference type="Gene3D" id="3.40.50.300">
    <property type="entry name" value="P-loop containing nucleotide triphosphate hydrolases"/>
    <property type="match status" value="1"/>
</dbReference>